<protein>
    <submittedName>
        <fullName evidence="9">BglG family transcription antiterminator</fullName>
    </submittedName>
</protein>
<name>A0ABN1LXE0_9FIRM</name>
<feature type="domain" description="PTS EIIB type-2" evidence="7">
    <location>
        <begin position="404"/>
        <end position="492"/>
    </location>
</feature>
<keyword evidence="4" id="KW-0010">Activator</keyword>
<dbReference type="EMBL" id="BAAACP010000001">
    <property type="protein sequence ID" value="GAA0861369.1"/>
    <property type="molecule type" value="Genomic_DNA"/>
</dbReference>
<evidence type="ECO:0000259" key="8">
    <source>
        <dbReference type="PROSITE" id="PS51372"/>
    </source>
</evidence>
<accession>A0ABN1LXE0</accession>
<dbReference type="Gene3D" id="3.40.930.10">
    <property type="entry name" value="Mannitol-specific EII, Chain A"/>
    <property type="match status" value="1"/>
</dbReference>
<dbReference type="Pfam" id="PF00874">
    <property type="entry name" value="PRD"/>
    <property type="match status" value="1"/>
</dbReference>
<proteinExistence type="predicted"/>
<dbReference type="Gene3D" id="1.10.10.10">
    <property type="entry name" value="Winged helix-like DNA-binding domain superfamily/Winged helix DNA-binding domain"/>
    <property type="match status" value="1"/>
</dbReference>
<dbReference type="PROSITE" id="PS51372">
    <property type="entry name" value="PRD_2"/>
    <property type="match status" value="1"/>
</dbReference>
<dbReference type="InterPro" id="IPR003501">
    <property type="entry name" value="PTS_EIIB_2/3"/>
</dbReference>
<dbReference type="Pfam" id="PF05043">
    <property type="entry name" value="Mga"/>
    <property type="match status" value="1"/>
</dbReference>
<keyword evidence="3" id="KW-0805">Transcription regulation</keyword>
<keyword evidence="10" id="KW-1185">Reference proteome</keyword>
<dbReference type="Pfam" id="PF08279">
    <property type="entry name" value="HTH_11"/>
    <property type="match status" value="1"/>
</dbReference>
<reference evidence="9 10" key="1">
    <citation type="journal article" date="2019" name="Int. J. Syst. Evol. Microbiol.">
        <title>The Global Catalogue of Microorganisms (GCM) 10K type strain sequencing project: providing services to taxonomists for standard genome sequencing and annotation.</title>
        <authorList>
            <consortium name="The Broad Institute Genomics Platform"/>
            <consortium name="The Broad Institute Genome Sequencing Center for Infectious Disease"/>
            <person name="Wu L."/>
            <person name="Ma J."/>
        </authorList>
    </citation>
    <scope>NUCLEOTIDE SEQUENCE [LARGE SCALE GENOMIC DNA]</scope>
    <source>
        <strain evidence="9 10">JCM 6486</strain>
    </source>
</reference>
<feature type="domain" description="PRD" evidence="8">
    <location>
        <begin position="293"/>
        <end position="400"/>
    </location>
</feature>
<dbReference type="InterPro" id="IPR002178">
    <property type="entry name" value="PTS_EIIA_type-2_dom"/>
</dbReference>
<dbReference type="InterPro" id="IPR036095">
    <property type="entry name" value="PTS_EIIB-like_sf"/>
</dbReference>
<evidence type="ECO:0000256" key="5">
    <source>
        <dbReference type="ARBA" id="ARBA00023163"/>
    </source>
</evidence>
<dbReference type="InterPro" id="IPR007737">
    <property type="entry name" value="Mga_HTH"/>
</dbReference>
<keyword evidence="2" id="KW-0677">Repeat</keyword>
<feature type="domain" description="PTS EIIA type-2" evidence="6">
    <location>
        <begin position="541"/>
        <end position="684"/>
    </location>
</feature>
<evidence type="ECO:0000313" key="10">
    <source>
        <dbReference type="Proteomes" id="UP001400965"/>
    </source>
</evidence>
<dbReference type="SUPFAM" id="SSF55804">
    <property type="entry name" value="Phoshotransferase/anion transport protein"/>
    <property type="match status" value="1"/>
</dbReference>
<evidence type="ECO:0000256" key="2">
    <source>
        <dbReference type="ARBA" id="ARBA00022737"/>
    </source>
</evidence>
<evidence type="ECO:0000256" key="1">
    <source>
        <dbReference type="ARBA" id="ARBA00022679"/>
    </source>
</evidence>
<dbReference type="PANTHER" id="PTHR30185">
    <property type="entry name" value="CRYPTIC BETA-GLUCOSIDE BGL OPERON ANTITERMINATOR"/>
    <property type="match status" value="1"/>
</dbReference>
<dbReference type="InterPro" id="IPR016152">
    <property type="entry name" value="PTrfase/Anion_transptr"/>
</dbReference>
<dbReference type="CDD" id="cd00211">
    <property type="entry name" value="PTS_IIA_fru"/>
    <property type="match status" value="1"/>
</dbReference>
<dbReference type="CDD" id="cd05568">
    <property type="entry name" value="PTS_IIB_bgl_like"/>
    <property type="match status" value="1"/>
</dbReference>
<dbReference type="SUPFAM" id="SSF52794">
    <property type="entry name" value="PTS system IIB component-like"/>
    <property type="match status" value="1"/>
</dbReference>
<organism evidence="9 10">
    <name type="scientific">Paraclostridium tenue</name>
    <dbReference type="NCBI Taxonomy" id="1737"/>
    <lineage>
        <taxon>Bacteria</taxon>
        <taxon>Bacillati</taxon>
        <taxon>Bacillota</taxon>
        <taxon>Clostridia</taxon>
        <taxon>Peptostreptococcales</taxon>
        <taxon>Peptostreptococcaceae</taxon>
        <taxon>Paraclostridium</taxon>
    </lineage>
</organism>
<dbReference type="PROSITE" id="PS51099">
    <property type="entry name" value="PTS_EIIB_TYPE_2"/>
    <property type="match status" value="1"/>
</dbReference>
<evidence type="ECO:0000259" key="6">
    <source>
        <dbReference type="PROSITE" id="PS51094"/>
    </source>
</evidence>
<keyword evidence="1" id="KW-0808">Transferase</keyword>
<gene>
    <name evidence="9" type="ORF">GCM10008917_02450</name>
</gene>
<dbReference type="InterPro" id="IPR011608">
    <property type="entry name" value="PRD"/>
</dbReference>
<comment type="caution">
    <text evidence="9">The sequence shown here is derived from an EMBL/GenBank/DDBJ whole genome shotgun (WGS) entry which is preliminary data.</text>
</comment>
<dbReference type="InterPro" id="IPR013011">
    <property type="entry name" value="PTS_EIIB_2"/>
</dbReference>
<dbReference type="Gene3D" id="3.40.50.2300">
    <property type="match status" value="1"/>
</dbReference>
<dbReference type="PANTHER" id="PTHR30185:SF18">
    <property type="entry name" value="TRANSCRIPTIONAL REGULATOR MTLR"/>
    <property type="match status" value="1"/>
</dbReference>
<dbReference type="InterPro" id="IPR036388">
    <property type="entry name" value="WH-like_DNA-bd_sf"/>
</dbReference>
<dbReference type="Gene3D" id="1.10.1790.10">
    <property type="entry name" value="PRD domain"/>
    <property type="match status" value="1"/>
</dbReference>
<evidence type="ECO:0000256" key="3">
    <source>
        <dbReference type="ARBA" id="ARBA00023015"/>
    </source>
</evidence>
<dbReference type="PROSITE" id="PS51094">
    <property type="entry name" value="PTS_EIIA_TYPE_2"/>
    <property type="match status" value="1"/>
</dbReference>
<sequence length="686" mass="80314">MIIIKYNKTKKGISNMQLNIRLQKILDILLNNDYTKLEKIMKSLNVSKRTAYYDISKINEYLQKSGLEITNIRNLGYHINPCDKDDIKKLLKYSTDDYILSPKERSIKIIIDLLIGLEKSTIEKYCDSLYVSRNTILGDIKEVKKYINKYNLTLNTQGGYVLEGKEKEKRYLFINLYNEYGYLFYEYELIEEYKSIKTEIEKLDLDILKHNNLNYILMYLTIFYKYYYKKSMNCFHKEDIQFLQNLTSNDDAKVLLNIIRNIIAKDISDMEVYYIQTFLVSDNDIRKFFNEHKLKGEYISSVKMMVKEFEKISCISIDDYETLEKDILNHLMPSLFRIKYGVYYPNIVKNEIKKKYKSVYQFTKQSIKHVDSLIDMFLNEDEIAYVSMYFGGYTSKMGVEIKIPKIVIVCNFGMATSQLLKNQIEELFDLIEIEDILSLEKFKQYDKYYDFAISTVDIDEDVSKFIKVSPVLTDLDKKNLVSQISNAQSTFNKEQETIDKIMSSIERHANISDKEKLREEIKTIIINSREKSKIQKATLKELLYEDTISLNKEASDWKEAILVASENLIKLGYIKNSYVNACIDNVAQLGPYIVIAQNVAMPHANPENGVNKLGMSITTFKNKIRFSDDEKHSVKMIVTLAPKDKQSHIKALACLTQMLREKDNIETIINTDDKNIVLKLIDKYSR</sequence>
<dbReference type="SUPFAM" id="SSF63520">
    <property type="entry name" value="PTS-regulatory domain, PRD"/>
    <property type="match status" value="1"/>
</dbReference>
<keyword evidence="5" id="KW-0804">Transcription</keyword>
<dbReference type="Pfam" id="PF00359">
    <property type="entry name" value="PTS_EIIA_2"/>
    <property type="match status" value="1"/>
</dbReference>
<dbReference type="InterPro" id="IPR036634">
    <property type="entry name" value="PRD_sf"/>
</dbReference>
<evidence type="ECO:0000259" key="7">
    <source>
        <dbReference type="PROSITE" id="PS51099"/>
    </source>
</evidence>
<dbReference type="PROSITE" id="PS00372">
    <property type="entry name" value="PTS_EIIA_TYPE_2_HIS"/>
    <property type="match status" value="1"/>
</dbReference>
<dbReference type="Pfam" id="PF02302">
    <property type="entry name" value="PTS_IIB"/>
    <property type="match status" value="1"/>
</dbReference>
<evidence type="ECO:0000313" key="9">
    <source>
        <dbReference type="EMBL" id="GAA0861369.1"/>
    </source>
</evidence>
<evidence type="ECO:0000256" key="4">
    <source>
        <dbReference type="ARBA" id="ARBA00023159"/>
    </source>
</evidence>
<dbReference type="InterPro" id="IPR013196">
    <property type="entry name" value="HTH_11"/>
</dbReference>
<dbReference type="InterPro" id="IPR050661">
    <property type="entry name" value="BglG_antiterminators"/>
</dbReference>
<dbReference type="Proteomes" id="UP001400965">
    <property type="component" value="Unassembled WGS sequence"/>
</dbReference>